<dbReference type="GO" id="GO:0018189">
    <property type="term" value="P:pyrroloquinoline quinone biosynthetic process"/>
    <property type="evidence" value="ECO:0007669"/>
    <property type="project" value="UniProtKB-UniRule"/>
</dbReference>
<dbReference type="InterPro" id="IPR001279">
    <property type="entry name" value="Metallo-B-lactamas"/>
</dbReference>
<dbReference type="NCBIfam" id="TIGR02108">
    <property type="entry name" value="PQQ_syn_pqqB"/>
    <property type="match status" value="1"/>
</dbReference>
<dbReference type="AlphaFoldDB" id="A0A328VF58"/>
<accession>A0A328VF58</accession>
<dbReference type="HAMAP" id="MF_00653">
    <property type="entry name" value="PQQ_syn_PqqB"/>
    <property type="match status" value="1"/>
</dbReference>
<dbReference type="Gene3D" id="3.60.15.10">
    <property type="entry name" value="Ribonuclease Z/Hydroxyacylglutathione hydrolase-like"/>
    <property type="match status" value="1"/>
</dbReference>
<reference evidence="8 9" key="1">
    <citation type="submission" date="2016-08" db="EMBL/GenBank/DDBJ databases">
        <title>Analysis of Carbohydrate Active Enzymes in Thermogemmatispora T81 Reveals Carbohydrate Degradation Ability.</title>
        <authorList>
            <person name="Tomazini A."/>
            <person name="Lal S."/>
            <person name="Stott M."/>
            <person name="Henrissat B."/>
            <person name="Polikarpov I."/>
            <person name="Sparling R."/>
            <person name="Levin D.B."/>
        </authorList>
    </citation>
    <scope>NUCLEOTIDE SEQUENCE [LARGE SCALE GENOMIC DNA]</scope>
    <source>
        <strain evidence="8 9">T81</strain>
    </source>
</reference>
<dbReference type="UniPathway" id="UPA00539"/>
<evidence type="ECO:0000256" key="1">
    <source>
        <dbReference type="ARBA" id="ARBA00004886"/>
    </source>
</evidence>
<dbReference type="SUPFAM" id="SSF56281">
    <property type="entry name" value="Metallo-hydrolase/oxidoreductase"/>
    <property type="match status" value="1"/>
</dbReference>
<comment type="caution">
    <text evidence="8">The sequence shown here is derived from an EMBL/GenBank/DDBJ whole genome shotgun (WGS) entry which is preliminary data.</text>
</comment>
<feature type="domain" description="Metallo-beta-lactamase" evidence="7">
    <location>
        <begin position="50"/>
        <end position="277"/>
    </location>
</feature>
<evidence type="ECO:0000313" key="9">
    <source>
        <dbReference type="Proteomes" id="UP000248706"/>
    </source>
</evidence>
<evidence type="ECO:0000259" key="7">
    <source>
        <dbReference type="Pfam" id="PF12706"/>
    </source>
</evidence>
<evidence type="ECO:0000256" key="4">
    <source>
        <dbReference type="ARBA" id="ARBA00022448"/>
    </source>
</evidence>
<name>A0A328VF58_9CHLR</name>
<sequence>MLVRLLGTAAGGGFPQWNCNCSNCQGLRAGELKAKARTQSCVAVSADGERWFLLNASPDLRIQLEGFPPLWPPASCRRGTPIEAILLTDADLDHTLGLLLLRERSALTIYAPVAVQQALRQGLVLPQLLAHYCCVEWREPAEELAPLPTAAGHESGLLYQAIPLTGKPPRYLDLAEASTLATGSPFRVGYYLTDVRTGGRLLFLPGLARQEEQLQPYLRACDAILLDGTFWSEHELQEQGLVQATASSMGHLPISGPAGSLAWLAQLPIPYRIYTHINNTNPVLVEDSPQYATVYAAGVIIGWDGLELQL</sequence>
<dbReference type="InterPro" id="IPR036866">
    <property type="entry name" value="RibonucZ/Hydroxyglut_hydro"/>
</dbReference>
<dbReference type="InterPro" id="IPR011842">
    <property type="entry name" value="PQQ_synth_PqqB"/>
</dbReference>
<dbReference type="Pfam" id="PF12706">
    <property type="entry name" value="Lactamase_B_2"/>
    <property type="match status" value="1"/>
</dbReference>
<evidence type="ECO:0000256" key="2">
    <source>
        <dbReference type="ARBA" id="ARBA00008481"/>
    </source>
</evidence>
<protein>
    <recommendedName>
        <fullName evidence="3 6">Coenzyme PQQ synthesis protein B</fullName>
    </recommendedName>
    <alternativeName>
        <fullName evidence="6">Pyrroloquinoline quinone biosynthesis protein B</fullName>
    </alternativeName>
</protein>
<organism evidence="8 9">
    <name type="scientific">Thermogemmatispora tikiterensis</name>
    <dbReference type="NCBI Taxonomy" id="1825093"/>
    <lineage>
        <taxon>Bacteria</taxon>
        <taxon>Bacillati</taxon>
        <taxon>Chloroflexota</taxon>
        <taxon>Ktedonobacteria</taxon>
        <taxon>Thermogemmatisporales</taxon>
        <taxon>Thermogemmatisporaceae</taxon>
        <taxon>Thermogemmatispora</taxon>
    </lineage>
</organism>
<comment type="pathway">
    <text evidence="1 6">Cofactor biosynthesis; pyrroloquinoline quinone biosynthesis.</text>
</comment>
<keyword evidence="5 6" id="KW-0884">PQQ biosynthesis</keyword>
<gene>
    <name evidence="6" type="primary">pqqB</name>
    <name evidence="8" type="ORF">A4R35_08325</name>
</gene>
<keyword evidence="9" id="KW-1185">Reference proteome</keyword>
<comment type="function">
    <text evidence="6">May be involved in the transport of PQQ or its precursor to the periplasm.</text>
</comment>
<dbReference type="Proteomes" id="UP000248706">
    <property type="component" value="Unassembled WGS sequence"/>
</dbReference>
<evidence type="ECO:0000256" key="5">
    <source>
        <dbReference type="ARBA" id="ARBA00022905"/>
    </source>
</evidence>
<evidence type="ECO:0000313" key="8">
    <source>
        <dbReference type="EMBL" id="RAQ95539.1"/>
    </source>
</evidence>
<dbReference type="EMBL" id="MCIF01000002">
    <property type="protein sequence ID" value="RAQ95539.1"/>
    <property type="molecule type" value="Genomic_DNA"/>
</dbReference>
<keyword evidence="4 6" id="KW-0813">Transport</keyword>
<dbReference type="RefSeq" id="WP_112428358.1">
    <property type="nucleotide sequence ID" value="NZ_MCIF01000002.1"/>
</dbReference>
<proteinExistence type="inferred from homology"/>
<evidence type="ECO:0000256" key="3">
    <source>
        <dbReference type="ARBA" id="ARBA00015084"/>
    </source>
</evidence>
<evidence type="ECO:0000256" key="6">
    <source>
        <dbReference type="HAMAP-Rule" id="MF_00653"/>
    </source>
</evidence>
<dbReference type="OrthoDB" id="9800940at2"/>
<comment type="similarity">
    <text evidence="2 6">Belongs to the PqqB family.</text>
</comment>